<dbReference type="Proteomes" id="UP000187166">
    <property type="component" value="Unassembled WGS sequence"/>
</dbReference>
<dbReference type="InterPro" id="IPR005260">
    <property type="entry name" value="Asp_kin_monofn"/>
</dbReference>
<proteinExistence type="inferred from homology"/>
<dbReference type="UniPathway" id="UPA00050">
    <property type="reaction ID" value="UER00461"/>
</dbReference>
<dbReference type="GO" id="GO:0005829">
    <property type="term" value="C:cytosol"/>
    <property type="evidence" value="ECO:0007669"/>
    <property type="project" value="TreeGrafter"/>
</dbReference>
<sequence length="387" mass="42423">MKNVVMKFGGSSVASIEKIMSVARILVKRKRDLNNVVCVVSAMGDTTDILIKKAQEINKKPQKRELDVLMSTGELVSSSLLAMAVESLGEKAISLSGAQAGFKTYGRYGFSKILDVDTKYIEEKLIDNYIVIVAGFQGVNGIGDTTTLGRGGSDTSAVALAAKLGCDCEIYTDVEGIYTVDPRFYKKAKKLSSISYEETMEMAHLGAKVIDPRAVELAQKYEVKLYIALNTCNVLGTVIDKEENVEKSIIRGVSSIDNILLVNKKLENQSIADLFSELAKNGVNIDVINQNIIEDEVYVSFTSVIEEKDTINSIGDGFNFIENVSKVSVIGNAMRTEPGVAARIFDVLNANNIKFYQVSTSEISVSIIVDTVIKEKVMKLFIREFDL</sequence>
<dbReference type="PIRSF" id="PIRSF000726">
    <property type="entry name" value="Asp_kin"/>
    <property type="match status" value="1"/>
</dbReference>
<dbReference type="InterPro" id="IPR036393">
    <property type="entry name" value="AceGlu_kinase-like_sf"/>
</dbReference>
<evidence type="ECO:0000256" key="14">
    <source>
        <dbReference type="RuleBase" id="RU003448"/>
    </source>
</evidence>
<protein>
    <recommendedName>
        <fullName evidence="14">Aspartokinase</fullName>
        <ecNumber evidence="14">2.7.2.4</ecNumber>
    </recommendedName>
</protein>
<evidence type="ECO:0000256" key="13">
    <source>
        <dbReference type="ARBA" id="ARBA00047872"/>
    </source>
</evidence>
<evidence type="ECO:0000313" key="17">
    <source>
        <dbReference type="Proteomes" id="UP000187166"/>
    </source>
</evidence>
<dbReference type="AlphaFoldDB" id="A0A1U7M1R6"/>
<dbReference type="GO" id="GO:0009089">
    <property type="term" value="P:lysine biosynthetic process via diaminopimelate"/>
    <property type="evidence" value="ECO:0007669"/>
    <property type="project" value="UniProtKB-UniPathway"/>
</dbReference>
<name>A0A1U7M1R6_9FIRM</name>
<dbReference type="NCBIfam" id="NF005155">
    <property type="entry name" value="PRK06635.1-4"/>
    <property type="match status" value="1"/>
</dbReference>
<dbReference type="UniPathway" id="UPA00051">
    <property type="reaction ID" value="UER00462"/>
</dbReference>
<dbReference type="STRING" id="1465756.BIV18_08320"/>
<evidence type="ECO:0000256" key="12">
    <source>
        <dbReference type="ARBA" id="ARBA00023154"/>
    </source>
</evidence>
<dbReference type="Pfam" id="PF00696">
    <property type="entry name" value="AA_kinase"/>
    <property type="match status" value="1"/>
</dbReference>
<dbReference type="InterPro" id="IPR001341">
    <property type="entry name" value="Asp_kinase"/>
</dbReference>
<dbReference type="CDD" id="cd04246">
    <property type="entry name" value="AAK_AK-DapG-like"/>
    <property type="match status" value="1"/>
</dbReference>
<dbReference type="GO" id="GO:0005524">
    <property type="term" value="F:ATP binding"/>
    <property type="evidence" value="ECO:0007669"/>
    <property type="project" value="UniProtKB-KW"/>
</dbReference>
<dbReference type="InterPro" id="IPR054352">
    <property type="entry name" value="ACT_Aspartokinase"/>
</dbReference>
<dbReference type="InterPro" id="IPR001048">
    <property type="entry name" value="Asp/Glu/Uridylate_kinase"/>
</dbReference>
<dbReference type="GO" id="GO:0004072">
    <property type="term" value="F:aspartate kinase activity"/>
    <property type="evidence" value="ECO:0007669"/>
    <property type="project" value="UniProtKB-EC"/>
</dbReference>
<keyword evidence="17" id="KW-1185">Reference proteome</keyword>
<keyword evidence="10" id="KW-0067">ATP-binding</keyword>
<keyword evidence="8" id="KW-0547">Nucleotide-binding</keyword>
<dbReference type="GO" id="GO:0009088">
    <property type="term" value="P:threonine biosynthetic process"/>
    <property type="evidence" value="ECO:0007669"/>
    <property type="project" value="UniProtKB-UniPathway"/>
</dbReference>
<evidence type="ECO:0000256" key="7">
    <source>
        <dbReference type="ARBA" id="ARBA00022679"/>
    </source>
</evidence>
<keyword evidence="12" id="KW-0457">Lysine biosynthesis</keyword>
<dbReference type="PANTHER" id="PTHR21499:SF3">
    <property type="entry name" value="ASPARTOKINASE"/>
    <property type="match status" value="1"/>
</dbReference>
<evidence type="ECO:0000256" key="1">
    <source>
        <dbReference type="ARBA" id="ARBA00003121"/>
    </source>
</evidence>
<keyword evidence="11" id="KW-0220">Diaminopimelate biosynthesis</keyword>
<dbReference type="SUPFAM" id="SSF53633">
    <property type="entry name" value="Carbamate kinase-like"/>
    <property type="match status" value="1"/>
</dbReference>
<keyword evidence="9 14" id="KW-0418">Kinase</keyword>
<dbReference type="PANTHER" id="PTHR21499">
    <property type="entry name" value="ASPARTATE KINASE"/>
    <property type="match status" value="1"/>
</dbReference>
<dbReference type="Gene3D" id="3.30.2130.10">
    <property type="entry name" value="VC0802-like"/>
    <property type="match status" value="1"/>
</dbReference>
<accession>A0A1U7M1R6</accession>
<evidence type="ECO:0000256" key="5">
    <source>
        <dbReference type="ARBA" id="ARBA00010122"/>
    </source>
</evidence>
<keyword evidence="6 15" id="KW-0028">Amino-acid biosynthesis</keyword>
<comment type="caution">
    <text evidence="16">The sequence shown here is derived from an EMBL/GenBank/DDBJ whole genome shotgun (WGS) entry which is preliminary data.</text>
</comment>
<evidence type="ECO:0000256" key="4">
    <source>
        <dbReference type="ARBA" id="ARBA00005139"/>
    </source>
</evidence>
<dbReference type="RefSeq" id="WP_075660147.1">
    <property type="nucleotide sequence ID" value="NZ_JABDSR010000012.1"/>
</dbReference>
<accession>A0A848RIY4</accession>
<dbReference type="PROSITE" id="PS51671">
    <property type="entry name" value="ACT"/>
    <property type="match status" value="1"/>
</dbReference>
<dbReference type="InterPro" id="IPR045865">
    <property type="entry name" value="ACT-like_dom_sf"/>
</dbReference>
<keyword evidence="7 14" id="KW-0808">Transferase</keyword>
<evidence type="ECO:0000256" key="9">
    <source>
        <dbReference type="ARBA" id="ARBA00022777"/>
    </source>
</evidence>
<dbReference type="GO" id="GO:0019877">
    <property type="term" value="P:diaminopimelate biosynthetic process"/>
    <property type="evidence" value="ECO:0007669"/>
    <property type="project" value="UniProtKB-KW"/>
</dbReference>
<dbReference type="GO" id="GO:0009090">
    <property type="term" value="P:homoserine biosynthetic process"/>
    <property type="evidence" value="ECO:0007669"/>
    <property type="project" value="TreeGrafter"/>
</dbReference>
<dbReference type="UniPathway" id="UPA00034">
    <property type="reaction ID" value="UER00015"/>
</dbReference>
<dbReference type="NCBIfam" id="NF005154">
    <property type="entry name" value="PRK06635.1-2"/>
    <property type="match status" value="1"/>
</dbReference>
<comment type="pathway">
    <text evidence="4 15">Amino-acid biosynthesis; L-threonine biosynthesis; L-threonine from L-aspartate: step 1/5.</text>
</comment>
<comment type="pathway">
    <text evidence="3 15">Amino-acid biosynthesis; L-methionine biosynthesis via de novo pathway; L-homoserine from L-aspartate: step 1/3.</text>
</comment>
<evidence type="ECO:0000256" key="6">
    <source>
        <dbReference type="ARBA" id="ARBA00022605"/>
    </source>
</evidence>
<dbReference type="InterPro" id="IPR018042">
    <property type="entry name" value="Aspartate_kinase_CS"/>
</dbReference>
<comment type="pathway">
    <text evidence="2 15">Amino-acid biosynthesis; L-lysine biosynthesis via DAP pathway; (S)-tetrahydrodipicolinate from L-aspartate: step 1/4.</text>
</comment>
<comment type="similarity">
    <text evidence="5 14">Belongs to the aspartokinase family.</text>
</comment>
<dbReference type="Gene3D" id="3.40.1160.10">
    <property type="entry name" value="Acetylglutamate kinase-like"/>
    <property type="match status" value="1"/>
</dbReference>
<dbReference type="NCBIfam" id="TIGR00657">
    <property type="entry name" value="asp_kinases"/>
    <property type="match status" value="1"/>
</dbReference>
<evidence type="ECO:0000256" key="15">
    <source>
        <dbReference type="RuleBase" id="RU004249"/>
    </source>
</evidence>
<dbReference type="SUPFAM" id="SSF55021">
    <property type="entry name" value="ACT-like"/>
    <property type="match status" value="1"/>
</dbReference>
<gene>
    <name evidence="16" type="ORF">BIV18_08320</name>
</gene>
<evidence type="ECO:0000256" key="11">
    <source>
        <dbReference type="ARBA" id="ARBA00022915"/>
    </source>
</evidence>
<organism evidence="16 17">
    <name type="scientific">Peptoniphilus porci</name>
    <dbReference type="NCBI Taxonomy" id="2652280"/>
    <lineage>
        <taxon>Bacteria</taxon>
        <taxon>Bacillati</taxon>
        <taxon>Bacillota</taxon>
        <taxon>Tissierellia</taxon>
        <taxon>Tissierellales</taxon>
        <taxon>Peptoniphilaceae</taxon>
        <taxon>Peptoniphilus</taxon>
    </lineage>
</organism>
<evidence type="ECO:0000313" key="16">
    <source>
        <dbReference type="EMBL" id="OLR65517.1"/>
    </source>
</evidence>
<dbReference type="PROSITE" id="PS00324">
    <property type="entry name" value="ASPARTOKINASE"/>
    <property type="match status" value="1"/>
</dbReference>
<dbReference type="EMBL" id="MJIH01000001">
    <property type="protein sequence ID" value="OLR65517.1"/>
    <property type="molecule type" value="Genomic_DNA"/>
</dbReference>
<dbReference type="EC" id="2.7.2.4" evidence="14"/>
<dbReference type="Pfam" id="PF22468">
    <property type="entry name" value="ACT_9"/>
    <property type="match status" value="1"/>
</dbReference>
<evidence type="ECO:0000256" key="3">
    <source>
        <dbReference type="ARBA" id="ARBA00004986"/>
    </source>
</evidence>
<evidence type="ECO:0000256" key="8">
    <source>
        <dbReference type="ARBA" id="ARBA00022741"/>
    </source>
</evidence>
<comment type="catalytic activity">
    <reaction evidence="13 14">
        <text>L-aspartate + ATP = 4-phospho-L-aspartate + ADP</text>
        <dbReference type="Rhea" id="RHEA:23776"/>
        <dbReference type="ChEBI" id="CHEBI:29991"/>
        <dbReference type="ChEBI" id="CHEBI:30616"/>
        <dbReference type="ChEBI" id="CHEBI:57535"/>
        <dbReference type="ChEBI" id="CHEBI:456216"/>
        <dbReference type="EC" id="2.7.2.4"/>
    </reaction>
</comment>
<comment type="function">
    <text evidence="1">Catalyzes the phosphorylation of the beta-carboxyl group of aspartic acid with ATP to yield 4-phospho-L-aspartate, which is involved in the branched biosynthetic pathway leading to the biosynthesis of amino acids threonine, isoleucine and methionine.</text>
</comment>
<evidence type="ECO:0000256" key="10">
    <source>
        <dbReference type="ARBA" id="ARBA00022840"/>
    </source>
</evidence>
<evidence type="ECO:0000256" key="2">
    <source>
        <dbReference type="ARBA" id="ARBA00004766"/>
    </source>
</evidence>
<dbReference type="InterPro" id="IPR002912">
    <property type="entry name" value="ACT_dom"/>
</dbReference>
<reference evidence="16 17" key="1">
    <citation type="journal article" date="2016" name="Appl. Environ. Microbiol.">
        <title>Function and Phylogeny of Bacterial Butyryl Coenzyme A:Acetate Transferases and Their Diversity in the Proximal Colon of Swine.</title>
        <authorList>
            <person name="Trachsel J."/>
            <person name="Bayles D.O."/>
            <person name="Looft T."/>
            <person name="Levine U.Y."/>
            <person name="Allen H.K."/>
        </authorList>
    </citation>
    <scope>NUCLEOTIDE SEQUENCE [LARGE SCALE GENOMIC DNA]</scope>
    <source>
        <strain evidence="16 17">35-6-1</strain>
    </source>
</reference>